<dbReference type="EMBL" id="JADOFV010000002">
    <property type="protein sequence ID" value="MBF7127161.1"/>
    <property type="molecule type" value="Genomic_DNA"/>
</dbReference>
<dbReference type="EMBL" id="WENB01000002">
    <property type="protein sequence ID" value="KAF0413878.1"/>
    <property type="molecule type" value="Genomic_DNA"/>
</dbReference>
<reference evidence="2 4" key="1">
    <citation type="submission" date="2019-10" db="EMBL/GenBank/DDBJ databases">
        <authorList>
            <person name="Irmler S."/>
            <person name="Berthoud H."/>
            <person name="Roetschi A."/>
            <person name="Arias E."/>
            <person name="Shani N."/>
            <person name="Wuethrich D."/>
            <person name="Bruggmann R."/>
        </authorList>
    </citation>
    <scope>NUCLEOTIDE SEQUENCE [LARGE SCALE GENOMIC DNA]</scope>
    <source>
        <strain evidence="2 4">FAM13073</strain>
    </source>
</reference>
<reference evidence="4" key="3">
    <citation type="submission" date="2020-03" db="EMBL/GenBank/DDBJ databases">
        <title>SpeciesPrimer: A bioinformatics pipeline dedicated to the design of qPCR primers for the quantification of bacterial species.</title>
        <authorList>
            <person name="Dreier M."/>
            <person name="Berthoud H."/>
            <person name="Shani N."/>
            <person name="Wechsler D."/>
            <person name="Junier P."/>
        </authorList>
    </citation>
    <scope>NUCLEOTIDE SEQUENCE [LARGE SCALE GENOMIC DNA]</scope>
    <source>
        <strain evidence="4">FAM13073</strain>
    </source>
</reference>
<dbReference type="AlphaFoldDB" id="A0A6L5A1R5"/>
<reference evidence="3" key="4">
    <citation type="submission" date="2020-11" db="EMBL/GenBank/DDBJ databases">
        <title>Antibiotic susceptibility profiles of Pediococcus pentosaceus from various origins and their implications for the safety assessment of strains with food-technology applications.</title>
        <authorList>
            <person name="Shani N."/>
            <person name="Oberhaensli S."/>
            <person name="Arias E."/>
        </authorList>
    </citation>
    <scope>NUCLEOTIDE SEQUENCE</scope>
    <source>
        <strain evidence="3">FAM 19164</strain>
    </source>
</reference>
<feature type="compositionally biased region" description="Basic and acidic residues" evidence="1">
    <location>
        <begin position="24"/>
        <end position="39"/>
    </location>
</feature>
<keyword evidence="4" id="KW-1185">Reference proteome</keyword>
<feature type="compositionally biased region" description="Low complexity" evidence="1">
    <location>
        <begin position="65"/>
        <end position="75"/>
    </location>
</feature>
<feature type="region of interest" description="Disordered" evidence="1">
    <location>
        <begin position="65"/>
        <end position="87"/>
    </location>
</feature>
<organism evidence="3 5">
    <name type="scientific">Pediococcus pentosaceus</name>
    <dbReference type="NCBI Taxonomy" id="1255"/>
    <lineage>
        <taxon>Bacteria</taxon>
        <taxon>Bacillati</taxon>
        <taxon>Bacillota</taxon>
        <taxon>Bacilli</taxon>
        <taxon>Lactobacillales</taxon>
        <taxon>Lactobacillaceae</taxon>
        <taxon>Pediococcus</taxon>
    </lineage>
</organism>
<evidence type="ECO:0000256" key="1">
    <source>
        <dbReference type="SAM" id="MobiDB-lite"/>
    </source>
</evidence>
<feature type="compositionally biased region" description="Polar residues" evidence="1">
    <location>
        <begin position="76"/>
        <end position="87"/>
    </location>
</feature>
<evidence type="ECO:0000313" key="5">
    <source>
        <dbReference type="Proteomes" id="UP000743107"/>
    </source>
</evidence>
<gene>
    <name evidence="2" type="ORF">GBO79_03120</name>
    <name evidence="3" type="ORF">ITQ97_04960</name>
</gene>
<reference evidence="2" key="2">
    <citation type="submission" date="2019-12" db="EMBL/GenBank/DDBJ databases">
        <title>SpeciesPrimer: A bioinformatics pipeline dedicated to the design of qPCR primers for the quantification of bacterial species.</title>
        <authorList>
            <person name="Dreier M."/>
            <person name="Berthoud H."/>
            <person name="Shani N."/>
            <person name="Wechsler D."/>
            <person name="Junier P."/>
        </authorList>
    </citation>
    <scope>NUCLEOTIDE SEQUENCE</scope>
    <source>
        <strain evidence="2">FAM13073</strain>
    </source>
</reference>
<accession>A0A6L5A1R5</accession>
<dbReference type="RefSeq" id="WP_138428178.1">
    <property type="nucleotide sequence ID" value="NZ_CP023655.1"/>
</dbReference>
<protein>
    <submittedName>
        <fullName evidence="3">Uncharacterized protein</fullName>
    </submittedName>
</protein>
<feature type="region of interest" description="Disordered" evidence="1">
    <location>
        <begin position="17"/>
        <end position="40"/>
    </location>
</feature>
<proteinExistence type="predicted"/>
<evidence type="ECO:0000313" key="2">
    <source>
        <dbReference type="EMBL" id="KAF0413878.1"/>
    </source>
</evidence>
<sequence>MHILDSSQSKTLLTKLTIQSTNKDQTKVDNATNDKDKDQTSYIDKMAQEALKIAQNNLKNALSSLSNAKSNSNNKVTAVNSTINQLA</sequence>
<name>A0A6L5A1R5_PEDPE</name>
<dbReference type="Proteomes" id="UP000472573">
    <property type="component" value="Unassembled WGS sequence"/>
</dbReference>
<evidence type="ECO:0000313" key="3">
    <source>
        <dbReference type="EMBL" id="MBF7127161.1"/>
    </source>
</evidence>
<dbReference type="Proteomes" id="UP000743107">
    <property type="component" value="Unassembled WGS sequence"/>
</dbReference>
<evidence type="ECO:0000313" key="4">
    <source>
        <dbReference type="Proteomes" id="UP000472573"/>
    </source>
</evidence>
<comment type="caution">
    <text evidence="3">The sequence shown here is derived from an EMBL/GenBank/DDBJ whole genome shotgun (WGS) entry which is preliminary data.</text>
</comment>